<dbReference type="NCBIfam" id="NF006270">
    <property type="entry name" value="PRK08419.1"/>
    <property type="match status" value="1"/>
</dbReference>
<evidence type="ECO:0000313" key="8">
    <source>
        <dbReference type="Proteomes" id="UP000000448"/>
    </source>
</evidence>
<dbReference type="STRING" id="598659.NAMH_1723"/>
<evidence type="ECO:0000256" key="3">
    <source>
        <dbReference type="ARBA" id="ARBA00022519"/>
    </source>
</evidence>
<dbReference type="PANTHER" id="PTHR30606">
    <property type="entry name" value="LIPID A BIOSYNTHESIS LAUROYL ACYLTRANSFERASE"/>
    <property type="match status" value="1"/>
</dbReference>
<dbReference type="RefSeq" id="WP_015901915.1">
    <property type="nucleotide sequence ID" value="NC_012115.1"/>
</dbReference>
<dbReference type="GO" id="GO:0005886">
    <property type="term" value="C:plasma membrane"/>
    <property type="evidence" value="ECO:0007669"/>
    <property type="project" value="UniProtKB-SubCell"/>
</dbReference>
<dbReference type="GO" id="GO:0009247">
    <property type="term" value="P:glycolipid biosynthetic process"/>
    <property type="evidence" value="ECO:0007669"/>
    <property type="project" value="UniProtKB-ARBA"/>
</dbReference>
<evidence type="ECO:0000256" key="6">
    <source>
        <dbReference type="ARBA" id="ARBA00023315"/>
    </source>
</evidence>
<keyword evidence="8" id="KW-1185">Reference proteome</keyword>
<dbReference type="Pfam" id="PF03279">
    <property type="entry name" value="Lip_A_acyltrans"/>
    <property type="match status" value="1"/>
</dbReference>
<keyword evidence="5" id="KW-0472">Membrane</keyword>
<proteinExistence type="predicted"/>
<evidence type="ECO:0000256" key="1">
    <source>
        <dbReference type="ARBA" id="ARBA00004533"/>
    </source>
</evidence>
<gene>
    <name evidence="7" type="ordered locus">NAMH_1723</name>
</gene>
<keyword evidence="6 7" id="KW-0012">Acyltransferase</keyword>
<evidence type="ECO:0000313" key="7">
    <source>
        <dbReference type="EMBL" id="ACM92863.1"/>
    </source>
</evidence>
<dbReference type="AlphaFoldDB" id="B9L6W5"/>
<keyword evidence="3" id="KW-0997">Cell inner membrane</keyword>
<dbReference type="Proteomes" id="UP000000448">
    <property type="component" value="Chromosome"/>
</dbReference>
<name>B9L6W5_NAUPA</name>
<accession>B9L6W5</accession>
<evidence type="ECO:0000256" key="2">
    <source>
        <dbReference type="ARBA" id="ARBA00022475"/>
    </source>
</evidence>
<evidence type="ECO:0000256" key="4">
    <source>
        <dbReference type="ARBA" id="ARBA00022679"/>
    </source>
</evidence>
<dbReference type="PANTHER" id="PTHR30606:SF10">
    <property type="entry name" value="PHOSPHATIDYLINOSITOL MANNOSIDE ACYLTRANSFERASE"/>
    <property type="match status" value="1"/>
</dbReference>
<dbReference type="InterPro" id="IPR004960">
    <property type="entry name" value="LipA_acyltrans"/>
</dbReference>
<dbReference type="EMBL" id="CP001279">
    <property type="protein sequence ID" value="ACM92863.1"/>
    <property type="molecule type" value="Genomic_DNA"/>
</dbReference>
<dbReference type="HOGENOM" id="CLU_049421_4_0_7"/>
<protein>
    <submittedName>
        <fullName evidence="7">Lipid A biosynthesis acyltransferase</fullName>
    </submittedName>
</protein>
<keyword evidence="2" id="KW-1003">Cell membrane</keyword>
<keyword evidence="4" id="KW-0808">Transferase</keyword>
<dbReference type="KEGG" id="nam:NAMH_1723"/>
<dbReference type="OrthoDB" id="9803456at2"/>
<sequence>MNFDNMFYYGYLFLEKLLKICPDFMKKYLKKLLTFLFYKFDSKRKKIVFVNLDLAYGDTLSKKEKEKIAKKVYENFVSNLFEFIELSKMSKEDLAKKVEFENLEIVKNELRKGPVIFTGAHFGNWEISLLAIGAFITPVSAVVREIDNSKLNARIKKIREKFNVKIYGKKGALKNLMRDLKNGRSIGILVDQNTSKEEGIDTKFFGKKVLQTPSAALLSKKLKVPVVMGFAEKKDDKWVISFKDVFVCDDIQSCVDRQSKTIEEEVKKYPELWYWFHRRFKHYYEDRYE</sequence>
<dbReference type="eggNOG" id="COG1560">
    <property type="taxonomic scope" value="Bacteria"/>
</dbReference>
<evidence type="ECO:0000256" key="5">
    <source>
        <dbReference type="ARBA" id="ARBA00023136"/>
    </source>
</evidence>
<dbReference type="PIRSF" id="PIRSF026649">
    <property type="entry name" value="MsbB"/>
    <property type="match status" value="1"/>
</dbReference>
<reference evidence="7 8" key="1">
    <citation type="journal article" date="2009" name="PLoS Genet.">
        <title>Adaptations to submarine hydrothermal environments exemplified by the genome of Nautilia profundicola.</title>
        <authorList>
            <person name="Campbell B.J."/>
            <person name="Smith J.L."/>
            <person name="Hanson T.E."/>
            <person name="Klotz M.G."/>
            <person name="Stein L.Y."/>
            <person name="Lee C.K."/>
            <person name="Wu D."/>
            <person name="Robinson J.M."/>
            <person name="Khouri H.M."/>
            <person name="Eisen J.A."/>
            <person name="Cary S.C."/>
        </authorList>
    </citation>
    <scope>NUCLEOTIDE SEQUENCE [LARGE SCALE GENOMIC DNA]</scope>
    <source>
        <strain evidence="8">ATCC BAA-1463 / DSM 18972 / AmH</strain>
    </source>
</reference>
<organism evidence="7 8">
    <name type="scientific">Nautilia profundicola (strain ATCC BAA-1463 / DSM 18972 / AmH)</name>
    <dbReference type="NCBI Taxonomy" id="598659"/>
    <lineage>
        <taxon>Bacteria</taxon>
        <taxon>Pseudomonadati</taxon>
        <taxon>Campylobacterota</taxon>
        <taxon>Epsilonproteobacteria</taxon>
        <taxon>Nautiliales</taxon>
        <taxon>Nautiliaceae</taxon>
        <taxon>Nautilia</taxon>
    </lineage>
</organism>
<comment type="subcellular location">
    <subcellularLocation>
        <location evidence="1">Cell inner membrane</location>
    </subcellularLocation>
</comment>
<dbReference type="CDD" id="cd07984">
    <property type="entry name" value="LPLAT_LABLAT-like"/>
    <property type="match status" value="1"/>
</dbReference>
<dbReference type="GO" id="GO:0016746">
    <property type="term" value="F:acyltransferase activity"/>
    <property type="evidence" value="ECO:0007669"/>
    <property type="project" value="UniProtKB-KW"/>
</dbReference>